<dbReference type="PANTHER" id="PTHR16520">
    <property type="entry name" value="KINETOCHORE SCAFFOLD 1"/>
    <property type="match status" value="1"/>
</dbReference>
<dbReference type="GO" id="GO:0005634">
    <property type="term" value="C:nucleus"/>
    <property type="evidence" value="ECO:0000318"/>
    <property type="project" value="GO_Central"/>
</dbReference>
<feature type="compositionally biased region" description="Polar residues" evidence="1">
    <location>
        <begin position="1"/>
        <end position="10"/>
    </location>
</feature>
<name>A0A2K3D2Z2_CHLRE</name>
<dbReference type="Gramene" id="PNW74901">
    <property type="protein sequence ID" value="PNW74901"/>
    <property type="gene ID" value="CHLRE_12g505300v5"/>
</dbReference>
<dbReference type="GO" id="GO:0008608">
    <property type="term" value="P:attachment of spindle microtubules to kinetochore"/>
    <property type="evidence" value="ECO:0000318"/>
    <property type="project" value="GO_Central"/>
</dbReference>
<dbReference type="PANTHER" id="PTHR16520:SF3">
    <property type="entry name" value="KINETOCHORE SCAFFOLD 1"/>
    <property type="match status" value="1"/>
</dbReference>
<dbReference type="GO" id="GO:0034501">
    <property type="term" value="P:protein localization to kinetochore"/>
    <property type="evidence" value="ECO:0000318"/>
    <property type="project" value="GO_Central"/>
</dbReference>
<dbReference type="InParanoid" id="A0A2K3D2Z2"/>
<feature type="compositionally biased region" description="Low complexity" evidence="1">
    <location>
        <begin position="351"/>
        <end position="367"/>
    </location>
</feature>
<dbReference type="InterPro" id="IPR037388">
    <property type="entry name" value="Blinkin"/>
</dbReference>
<feature type="region of interest" description="Disordered" evidence="1">
    <location>
        <begin position="806"/>
        <end position="830"/>
    </location>
</feature>
<dbReference type="OMA" id="APHTHID"/>
<feature type="region of interest" description="Disordered" evidence="1">
    <location>
        <begin position="314"/>
        <end position="380"/>
    </location>
</feature>
<dbReference type="ExpressionAtlas" id="A0A2K3D2Z2">
    <property type="expression patterns" value="differential"/>
</dbReference>
<organism evidence="3 4">
    <name type="scientific">Chlamydomonas reinhardtii</name>
    <name type="common">Chlamydomonas smithii</name>
    <dbReference type="NCBI Taxonomy" id="3055"/>
    <lineage>
        <taxon>Eukaryota</taxon>
        <taxon>Viridiplantae</taxon>
        <taxon>Chlorophyta</taxon>
        <taxon>core chlorophytes</taxon>
        <taxon>Chlorophyceae</taxon>
        <taxon>CS clade</taxon>
        <taxon>Chlamydomonadales</taxon>
        <taxon>Chlamydomonadaceae</taxon>
        <taxon>Chlamydomonas</taxon>
    </lineage>
</organism>
<dbReference type="KEGG" id="cre:CHLRE_12g505300v5"/>
<dbReference type="Pfam" id="PF08317">
    <property type="entry name" value="Spc7"/>
    <property type="match status" value="1"/>
</dbReference>
<feature type="region of interest" description="Disordered" evidence="1">
    <location>
        <begin position="1104"/>
        <end position="1145"/>
    </location>
</feature>
<dbReference type="AlphaFoldDB" id="A0A2K3D2Z2"/>
<feature type="compositionally biased region" description="Basic and acidic residues" evidence="1">
    <location>
        <begin position="807"/>
        <end position="830"/>
    </location>
</feature>
<reference evidence="3 4" key="1">
    <citation type="journal article" date="2007" name="Science">
        <title>The Chlamydomonas genome reveals the evolution of key animal and plant functions.</title>
        <authorList>
            <person name="Merchant S.S."/>
            <person name="Prochnik S.E."/>
            <person name="Vallon O."/>
            <person name="Harris E.H."/>
            <person name="Karpowicz S.J."/>
            <person name="Witman G.B."/>
            <person name="Terry A."/>
            <person name="Salamov A."/>
            <person name="Fritz-Laylin L.K."/>
            <person name="Marechal-Drouard L."/>
            <person name="Marshall W.F."/>
            <person name="Qu L.H."/>
            <person name="Nelson D.R."/>
            <person name="Sanderfoot A.A."/>
            <person name="Spalding M.H."/>
            <person name="Kapitonov V.V."/>
            <person name="Ren Q."/>
            <person name="Ferris P."/>
            <person name="Lindquist E."/>
            <person name="Shapiro H."/>
            <person name="Lucas S.M."/>
            <person name="Grimwood J."/>
            <person name="Schmutz J."/>
            <person name="Cardol P."/>
            <person name="Cerutti H."/>
            <person name="Chanfreau G."/>
            <person name="Chen C.L."/>
            <person name="Cognat V."/>
            <person name="Croft M.T."/>
            <person name="Dent R."/>
            <person name="Dutcher S."/>
            <person name="Fernandez E."/>
            <person name="Fukuzawa H."/>
            <person name="Gonzalez-Ballester D."/>
            <person name="Gonzalez-Halphen D."/>
            <person name="Hallmann A."/>
            <person name="Hanikenne M."/>
            <person name="Hippler M."/>
            <person name="Inwood W."/>
            <person name="Jabbari K."/>
            <person name="Kalanon M."/>
            <person name="Kuras R."/>
            <person name="Lefebvre P.A."/>
            <person name="Lemaire S.D."/>
            <person name="Lobanov A.V."/>
            <person name="Lohr M."/>
            <person name="Manuell A."/>
            <person name="Meier I."/>
            <person name="Mets L."/>
            <person name="Mittag M."/>
            <person name="Mittelmeier T."/>
            <person name="Moroney J.V."/>
            <person name="Moseley J."/>
            <person name="Napoli C."/>
            <person name="Nedelcu A.M."/>
            <person name="Niyogi K."/>
            <person name="Novoselov S.V."/>
            <person name="Paulsen I.T."/>
            <person name="Pazour G."/>
            <person name="Purton S."/>
            <person name="Ral J.P."/>
            <person name="Riano-Pachon D.M."/>
            <person name="Riekhof W."/>
            <person name="Rymarquis L."/>
            <person name="Schroda M."/>
            <person name="Stern D."/>
            <person name="Umen J."/>
            <person name="Willows R."/>
            <person name="Wilson N."/>
            <person name="Zimmer S.L."/>
            <person name="Allmer J."/>
            <person name="Balk J."/>
            <person name="Bisova K."/>
            <person name="Chen C.J."/>
            <person name="Elias M."/>
            <person name="Gendler K."/>
            <person name="Hauser C."/>
            <person name="Lamb M.R."/>
            <person name="Ledford H."/>
            <person name="Long J.C."/>
            <person name="Minagawa J."/>
            <person name="Page M.D."/>
            <person name="Pan J."/>
            <person name="Pootakham W."/>
            <person name="Roje S."/>
            <person name="Rose A."/>
            <person name="Stahlberg E."/>
            <person name="Terauchi A.M."/>
            <person name="Yang P."/>
            <person name="Ball S."/>
            <person name="Bowler C."/>
            <person name="Dieckmann C.L."/>
            <person name="Gladyshev V.N."/>
            <person name="Green P."/>
            <person name="Jorgensen R."/>
            <person name="Mayfield S."/>
            <person name="Mueller-Roeber B."/>
            <person name="Rajamani S."/>
            <person name="Sayre R.T."/>
            <person name="Brokstein P."/>
            <person name="Dubchak I."/>
            <person name="Goodstein D."/>
            <person name="Hornick L."/>
            <person name="Huang Y.W."/>
            <person name="Jhaveri J."/>
            <person name="Luo Y."/>
            <person name="Martinez D."/>
            <person name="Ngau W.C."/>
            <person name="Otillar B."/>
            <person name="Poliakov A."/>
            <person name="Porter A."/>
            <person name="Szajkowski L."/>
            <person name="Werner G."/>
            <person name="Zhou K."/>
            <person name="Grigoriev I.V."/>
            <person name="Rokhsar D.S."/>
            <person name="Grossman A.R."/>
        </authorList>
    </citation>
    <scope>NUCLEOTIDE SEQUENCE [LARGE SCALE GENOMIC DNA]</scope>
    <source>
        <strain evidence="4">CC-503</strain>
    </source>
</reference>
<proteinExistence type="predicted"/>
<feature type="region of interest" description="Disordered" evidence="1">
    <location>
        <begin position="1"/>
        <end position="30"/>
    </location>
</feature>
<gene>
    <name evidence="3" type="ORF">CHLRE_12g505300v5</name>
</gene>
<sequence>MQAASRTPNSILRKRPNKENEDAAVKAAKRKNLRERRVSFAPDDELETKHIFKEDFSRDDRNSLELRVPSPLDPAGISAAAGATDTLAPAQLYGGHSAEPPAVLPSPGALSPLSMDLTNNSFEQGHMAAAMAQAAGHPGLAGALLPAQHQQQYHHADFTRNITMNVPNLSTLVEEDEEEYAAADAVSGGVAACGGVPESPLTGEVAKAGAAGDGLGAPSPISPYVLREMQRGGSGGDDDEVRNRWGFTPGADDTLEVSFGRAVMGEQTYNHVYGGTTTGDLTKAIKDGHTGGQHYGQHGAVTRALAAITAARTGAGAAGSPGRGQAGTAHTGAGPSAAASARDTQSDMDISAGPSLGAPAAAPQQLGRQGSNPQPHLMTQPFQVPMHVPAPLPHNTPFLDNTTKLLEDDQTDAWRLPGAGNNYDRGRLSVASNRVLAPGGRRAAAAGGAGGGETTMLLGPTTQLLATGGNATAQLLADTTNHKAAYDRFMRNRQAPPSAAPVLRPSTRGGLADATAVSSSAAELRRLAAQDNTNMSMDLSMSPCGQAANGTSNDLLADAGGLSLDAFQLPPEPTVNLSQQQPQMRLVQPAEAPVRQAAPQITCQEFLSFIDVSFNDKVCRTSYLPQSDPPPKTVAEVYEAAVVTAPQVTAYQAMMVEVSSRLANMQSRVQQLEAELSGSNPELFAAVQTVPAAQLETIKEQFISLKKLCRIRTVKAIKQTHLNSLDELLSQLSNSKANLQTELAAMTAGVERLNKCTQDKTALAAAIAHRCAEDDAQHEAALQRRKVMEAHLQRLEALRAQNAQRRQRLEEERAERQAIEQNRVPKETLEQERSMLEARISALSVRSSSSAMTPGREGELVKQVAAKREEVEALLGLHAMRIDLSSMDSNGSFNFIFRGSCRVTCTAASDMCRIQVERLEGSCKPGALAPSVEAALGASAAELSCQVPRAQLALRMEAITRQLHRMWRLAQQLEASWLTHNCMQRPLVEDCAATSSSAGSIGGGRTLLLSFLNADTVTKVAIRVPWREALRADTVVPTLSVTIQNLDAEDMQRQASEVVNATVLSRVPAGPGYLASLCLAMSVTLQVPAAAAAAAAACGTGSAGSGAAAESPADGTDAGADSGTPVGSQAREGGRVFNNPLFGGE</sequence>
<evidence type="ECO:0000313" key="3">
    <source>
        <dbReference type="EMBL" id="PNW74901.1"/>
    </source>
</evidence>
<evidence type="ECO:0000313" key="4">
    <source>
        <dbReference type="Proteomes" id="UP000006906"/>
    </source>
</evidence>
<dbReference type="STRING" id="3055.A0A2K3D2Z2"/>
<dbReference type="InterPro" id="IPR013253">
    <property type="entry name" value="Spc7_domain"/>
</dbReference>
<accession>A0A2K3D2Z2</accession>
<dbReference type="RefSeq" id="XP_042918220.1">
    <property type="nucleotide sequence ID" value="XM_043068147.1"/>
</dbReference>
<evidence type="ECO:0000259" key="2">
    <source>
        <dbReference type="Pfam" id="PF08317"/>
    </source>
</evidence>
<protein>
    <recommendedName>
        <fullName evidence="2">Spc7 kinetochore protein domain-containing protein</fullName>
    </recommendedName>
</protein>
<feature type="domain" description="Spc7 kinetochore protein" evidence="2">
    <location>
        <begin position="598"/>
        <end position="771"/>
    </location>
</feature>
<dbReference type="GeneID" id="5716462"/>
<feature type="compositionally biased region" description="Gly residues" evidence="1">
    <location>
        <begin position="316"/>
        <end position="325"/>
    </location>
</feature>
<feature type="compositionally biased region" description="Low complexity" evidence="1">
    <location>
        <begin position="1104"/>
        <end position="1115"/>
    </location>
</feature>
<dbReference type="PaxDb" id="3055-EDP05261"/>
<dbReference type="Proteomes" id="UP000006906">
    <property type="component" value="Chromosome 12"/>
</dbReference>
<keyword evidence="4" id="KW-1185">Reference proteome</keyword>
<evidence type="ECO:0000256" key="1">
    <source>
        <dbReference type="SAM" id="MobiDB-lite"/>
    </source>
</evidence>
<dbReference type="OrthoDB" id="534647at2759"/>
<dbReference type="EMBL" id="CM008973">
    <property type="protein sequence ID" value="PNW74901.1"/>
    <property type="molecule type" value="Genomic_DNA"/>
</dbReference>